<name>A0A1V3U0P1_ELIME</name>
<reference evidence="2 3" key="1">
    <citation type="submission" date="2016-11" db="EMBL/GenBank/DDBJ databases">
        <title>Genome sequence and comparative genomic analysis of clinical strain Elizabethkingia meningoseptica 61421 PRCM.</title>
        <authorList>
            <person name="Wang M."/>
            <person name="Hu S."/>
            <person name="Cao L."/>
            <person name="Jiang T."/>
            <person name="Zhou Y."/>
            <person name="Ming D."/>
        </authorList>
    </citation>
    <scope>NUCLEOTIDE SEQUENCE [LARGE SCALE GENOMIC DNA]</scope>
    <source>
        <strain evidence="2 3">61421 PRCM</strain>
    </source>
</reference>
<sequence>MKIQKENIIHDFSILIFVLKIWITTSTIPAFLIQLFNHNEEYSWSNLLFISGCGLLLSVPSMTILAFVIKIWTHKKLFLILISIFLVFTSFCLAGFNYSDILFPVLYSVIISGAILIIDI</sequence>
<comment type="caution">
    <text evidence="2">The sequence shown here is derived from an EMBL/GenBank/DDBJ whole genome shotgun (WGS) entry which is preliminary data.</text>
</comment>
<keyword evidence="1" id="KW-1133">Transmembrane helix</keyword>
<accession>A0A1V3U0P1</accession>
<evidence type="ECO:0000256" key="1">
    <source>
        <dbReference type="SAM" id="Phobius"/>
    </source>
</evidence>
<dbReference type="RefSeq" id="WP_069214679.1">
    <property type="nucleotide sequence ID" value="NZ_CP016378.1"/>
</dbReference>
<organism evidence="2 3">
    <name type="scientific">Elizabethkingia meningoseptica</name>
    <name type="common">Chryseobacterium meningosepticum</name>
    <dbReference type="NCBI Taxonomy" id="238"/>
    <lineage>
        <taxon>Bacteria</taxon>
        <taxon>Pseudomonadati</taxon>
        <taxon>Bacteroidota</taxon>
        <taxon>Flavobacteriia</taxon>
        <taxon>Flavobacteriales</taxon>
        <taxon>Weeksellaceae</taxon>
        <taxon>Elizabethkingia</taxon>
    </lineage>
</organism>
<evidence type="ECO:0000313" key="3">
    <source>
        <dbReference type="Proteomes" id="UP000188947"/>
    </source>
</evidence>
<dbReference type="EMBL" id="MPOG01000008">
    <property type="protein sequence ID" value="OOH96042.1"/>
    <property type="molecule type" value="Genomic_DNA"/>
</dbReference>
<feature type="transmembrane region" description="Helical" evidence="1">
    <location>
        <begin position="48"/>
        <end position="69"/>
    </location>
</feature>
<dbReference type="AlphaFoldDB" id="A0A1V3U0P1"/>
<protein>
    <submittedName>
        <fullName evidence="2">Uncharacterized protein</fullName>
    </submittedName>
</protein>
<feature type="transmembrane region" description="Helical" evidence="1">
    <location>
        <begin position="12"/>
        <end position="36"/>
    </location>
</feature>
<feature type="transmembrane region" description="Helical" evidence="1">
    <location>
        <begin position="76"/>
        <end position="96"/>
    </location>
</feature>
<keyword evidence="1" id="KW-0472">Membrane</keyword>
<dbReference type="Proteomes" id="UP000188947">
    <property type="component" value="Unassembled WGS sequence"/>
</dbReference>
<keyword evidence="3" id="KW-1185">Reference proteome</keyword>
<gene>
    <name evidence="2" type="ORF">BMF97_06710</name>
</gene>
<evidence type="ECO:0000313" key="2">
    <source>
        <dbReference type="EMBL" id="OOH96042.1"/>
    </source>
</evidence>
<proteinExistence type="predicted"/>
<dbReference type="OrthoDB" id="9972319at2"/>
<dbReference type="STRING" id="238.BBD35_15400"/>
<keyword evidence="1" id="KW-0812">Transmembrane</keyword>
<feature type="transmembrane region" description="Helical" evidence="1">
    <location>
        <begin position="102"/>
        <end position="118"/>
    </location>
</feature>